<proteinExistence type="predicted"/>
<evidence type="ECO:0008006" key="3">
    <source>
        <dbReference type="Google" id="ProtNLM"/>
    </source>
</evidence>
<name>A0A139IRX6_9PEZI</name>
<gene>
    <name evidence="1" type="ORF">AC579_3887</name>
</gene>
<dbReference type="EMBL" id="LFZO01000021">
    <property type="protein sequence ID" value="KXT17360.1"/>
    <property type="molecule type" value="Genomic_DNA"/>
</dbReference>
<evidence type="ECO:0000313" key="2">
    <source>
        <dbReference type="Proteomes" id="UP000073492"/>
    </source>
</evidence>
<organism evidence="1 2">
    <name type="scientific">Pseudocercospora musae</name>
    <dbReference type="NCBI Taxonomy" id="113226"/>
    <lineage>
        <taxon>Eukaryota</taxon>
        <taxon>Fungi</taxon>
        <taxon>Dikarya</taxon>
        <taxon>Ascomycota</taxon>
        <taxon>Pezizomycotina</taxon>
        <taxon>Dothideomycetes</taxon>
        <taxon>Dothideomycetidae</taxon>
        <taxon>Mycosphaerellales</taxon>
        <taxon>Mycosphaerellaceae</taxon>
        <taxon>Pseudocercospora</taxon>
    </lineage>
</organism>
<dbReference type="OrthoDB" id="5413827at2759"/>
<dbReference type="AlphaFoldDB" id="A0A139IRX6"/>
<dbReference type="Proteomes" id="UP000073492">
    <property type="component" value="Unassembled WGS sequence"/>
</dbReference>
<evidence type="ECO:0000313" key="1">
    <source>
        <dbReference type="EMBL" id="KXT17360.1"/>
    </source>
</evidence>
<sequence length="204" mass="22962">MEVTTAPHTTYGGGKLSVDYIKVVHRHVDLPIHIEDISASVPRTDSQCLELRSNNNRFNSPLLRLPRELRDIILSFVADDSPPPLDARRSELPSLLSVSNQVRDEFAQIFYSRKLIMAGGAPSPSYEKRFFQGFCEGHKKYVRRVHWLWDSYGTKEQAVERARDLDGLTCVREGTWTVGYIDGFDGRGARYVNALGTFGVAGCV</sequence>
<comment type="caution">
    <text evidence="1">The sequence shown here is derived from an EMBL/GenBank/DDBJ whole genome shotgun (WGS) entry which is preliminary data.</text>
</comment>
<reference evidence="1 2" key="1">
    <citation type="submission" date="2015-07" db="EMBL/GenBank/DDBJ databases">
        <title>Comparative genomics of the Sigatoka disease complex on banana suggests a link between parallel evolutionary changes in Pseudocercospora fijiensis and Pseudocercospora eumusae and increased virulence on the banana host.</title>
        <authorList>
            <person name="Chang T.-C."/>
            <person name="Salvucci A."/>
            <person name="Crous P.W."/>
            <person name="Stergiopoulos I."/>
        </authorList>
    </citation>
    <scope>NUCLEOTIDE SEQUENCE [LARGE SCALE GENOMIC DNA]</scope>
    <source>
        <strain evidence="1 2">CBS 116634</strain>
    </source>
</reference>
<keyword evidence="2" id="KW-1185">Reference proteome</keyword>
<protein>
    <recommendedName>
        <fullName evidence="3">F-box domain-containing protein</fullName>
    </recommendedName>
</protein>
<accession>A0A139IRX6</accession>